<dbReference type="OrthoDB" id="2149840at2759"/>
<feature type="transmembrane region" description="Helical" evidence="2">
    <location>
        <begin position="134"/>
        <end position="163"/>
    </location>
</feature>
<feature type="compositionally biased region" description="Low complexity" evidence="1">
    <location>
        <begin position="213"/>
        <end position="231"/>
    </location>
</feature>
<dbReference type="AlphaFoldDB" id="A0A6P8Z3X7"/>
<feature type="region of interest" description="Disordered" evidence="1">
    <location>
        <begin position="168"/>
        <end position="188"/>
    </location>
</feature>
<feature type="transmembrane region" description="Helical" evidence="2">
    <location>
        <begin position="599"/>
        <end position="621"/>
    </location>
</feature>
<reference evidence="4" key="1">
    <citation type="submission" date="2025-08" db="UniProtKB">
        <authorList>
            <consortium name="RefSeq"/>
        </authorList>
    </citation>
    <scope>IDENTIFICATION</scope>
    <source>
        <tissue evidence="4">Total insect</tissue>
    </source>
</reference>
<dbReference type="PANTHER" id="PTHR31061:SF24">
    <property type="entry name" value="LD22376P"/>
    <property type="match status" value="1"/>
</dbReference>
<dbReference type="Proteomes" id="UP000515158">
    <property type="component" value="Unplaced"/>
</dbReference>
<dbReference type="PANTHER" id="PTHR31061">
    <property type="entry name" value="LD22376P"/>
    <property type="match status" value="1"/>
</dbReference>
<feature type="transmembrane region" description="Helical" evidence="2">
    <location>
        <begin position="278"/>
        <end position="296"/>
    </location>
</feature>
<feature type="transmembrane region" description="Helical" evidence="2">
    <location>
        <begin position="382"/>
        <end position="410"/>
    </location>
</feature>
<organism evidence="4">
    <name type="scientific">Thrips palmi</name>
    <name type="common">Melon thrips</name>
    <dbReference type="NCBI Taxonomy" id="161013"/>
    <lineage>
        <taxon>Eukaryota</taxon>
        <taxon>Metazoa</taxon>
        <taxon>Ecdysozoa</taxon>
        <taxon>Arthropoda</taxon>
        <taxon>Hexapoda</taxon>
        <taxon>Insecta</taxon>
        <taxon>Pterygota</taxon>
        <taxon>Neoptera</taxon>
        <taxon>Paraneoptera</taxon>
        <taxon>Thysanoptera</taxon>
        <taxon>Terebrantia</taxon>
        <taxon>Thripoidea</taxon>
        <taxon>Thripidae</taxon>
        <taxon>Thrips</taxon>
    </lineage>
</organism>
<evidence type="ECO:0000313" key="4">
    <source>
        <dbReference type="RefSeq" id="XP_034244775.1"/>
    </source>
</evidence>
<keyword evidence="3" id="KW-1185">Reference proteome</keyword>
<proteinExistence type="predicted"/>
<dbReference type="GeneID" id="117647234"/>
<feature type="transmembrane region" description="Helical" evidence="2">
    <location>
        <begin position="308"/>
        <end position="330"/>
    </location>
</feature>
<dbReference type="CTD" id="138050"/>
<dbReference type="InParanoid" id="A0A6P8Z3X7"/>
<dbReference type="FunCoup" id="A0A6P8Z3X7">
    <property type="interactions" value="563"/>
</dbReference>
<evidence type="ECO:0000256" key="1">
    <source>
        <dbReference type="SAM" id="MobiDB-lite"/>
    </source>
</evidence>
<feature type="transmembrane region" description="Helical" evidence="2">
    <location>
        <begin position="243"/>
        <end position="266"/>
    </location>
</feature>
<feature type="transmembrane region" description="Helical" evidence="2">
    <location>
        <begin position="471"/>
        <end position="493"/>
    </location>
</feature>
<feature type="transmembrane region" description="Helical" evidence="2">
    <location>
        <begin position="534"/>
        <end position="555"/>
    </location>
</feature>
<accession>A0A6P8Z3X7</accession>
<evidence type="ECO:0000256" key="2">
    <source>
        <dbReference type="SAM" id="Phobius"/>
    </source>
</evidence>
<feature type="transmembrane region" description="Helical" evidence="2">
    <location>
        <begin position="342"/>
        <end position="361"/>
    </location>
</feature>
<gene>
    <name evidence="4" type="primary">LOC117647234</name>
</gene>
<keyword evidence="2" id="KW-0472">Membrane</keyword>
<name>A0A6P8Z3X7_THRPL</name>
<sequence length="629" mass="68905">MLPASLWWLEESGLAHWGGLDMTALRMDQAYVRVHNVEEEDPLWLYSLSEDCHECPYRRTADVSGEGPHILKVNTARGATWRLYTNGENDTVAREDTRWASCEVPARLGEFGVYDLHVNGTDCMLHTDREPANVLFPLAGVAVVLLALAVLHGAVSLVASCFGRRQRRRREAKRTASSGVAAGARAEDDRRLQHDGYKVHLNGNGRKLLDADTPSASPSPSSSIATTPAVPTPARRRVRSVDVVRGISIVLMMFVNHGAGGYWFLSHATWDGLYVGDLVFPWFLWIMGVCIPLSIRPQLAKGASRCRLLLSVLRRSVVLFALGVAVTSLSGSRVEALRVMGVLQRLGVSYLVAASLAVLMTPRRWGAAAVDMDKARGRSPGVFADVLVLLPQWVVVLALAAAHVVAFFLLDVPDCPRGYMGPGGVHMDGAFANCTGGAAGYVDKLVLGQEHLYPTPGSHAVYGSGPFDPEGLLGCLTSVLQVFLGVQAGSALVTFPSWRSRVVRWFAWAVVLAVAGICGWYFGGIPINKSLWTVPFVLLTSSLALILLCVCYLLVDVWRCWTGSPFLYPGMNALVMYIGHQLCYQLFPFHWQLGPMNTHLMVLLENVWGVLLWILVAVLMYRRKVFVSV</sequence>
<feature type="transmembrane region" description="Helical" evidence="2">
    <location>
        <begin position="567"/>
        <end position="587"/>
    </location>
</feature>
<keyword evidence="2" id="KW-1133">Transmembrane helix</keyword>
<dbReference type="RefSeq" id="XP_034244775.1">
    <property type="nucleotide sequence ID" value="XM_034388884.1"/>
</dbReference>
<dbReference type="KEGG" id="tpal:117647234"/>
<feature type="region of interest" description="Disordered" evidence="1">
    <location>
        <begin position="201"/>
        <end position="231"/>
    </location>
</feature>
<evidence type="ECO:0000313" key="3">
    <source>
        <dbReference type="Proteomes" id="UP000515158"/>
    </source>
</evidence>
<feature type="transmembrane region" description="Helical" evidence="2">
    <location>
        <begin position="505"/>
        <end position="522"/>
    </location>
</feature>
<protein>
    <submittedName>
        <fullName evidence="4">Heparan-alpha-glucosaminide N-acetyltransferase</fullName>
    </submittedName>
</protein>
<keyword evidence="2" id="KW-0812">Transmembrane</keyword>